<feature type="compositionally biased region" description="Polar residues" evidence="2">
    <location>
        <begin position="335"/>
        <end position="358"/>
    </location>
</feature>
<name>A0ABR2KRA1_9EUKA</name>
<organism evidence="3 4">
    <name type="scientific">Tritrichomonas musculus</name>
    <dbReference type="NCBI Taxonomy" id="1915356"/>
    <lineage>
        <taxon>Eukaryota</taxon>
        <taxon>Metamonada</taxon>
        <taxon>Parabasalia</taxon>
        <taxon>Tritrichomonadida</taxon>
        <taxon>Tritrichomonadidae</taxon>
        <taxon>Tritrichomonas</taxon>
    </lineage>
</organism>
<feature type="region of interest" description="Disordered" evidence="2">
    <location>
        <begin position="193"/>
        <end position="225"/>
    </location>
</feature>
<feature type="compositionally biased region" description="Basic and acidic residues" evidence="2">
    <location>
        <begin position="314"/>
        <end position="328"/>
    </location>
</feature>
<evidence type="ECO:0000256" key="2">
    <source>
        <dbReference type="SAM" id="MobiDB-lite"/>
    </source>
</evidence>
<feature type="compositionally biased region" description="Polar residues" evidence="2">
    <location>
        <begin position="101"/>
        <end position="114"/>
    </location>
</feature>
<comment type="caution">
    <text evidence="3">The sequence shown here is derived from an EMBL/GenBank/DDBJ whole genome shotgun (WGS) entry which is preliminary data.</text>
</comment>
<protein>
    <recommendedName>
        <fullName evidence="5">Viral A-type inclusion protein</fullName>
    </recommendedName>
</protein>
<proteinExistence type="predicted"/>
<gene>
    <name evidence="3" type="ORF">M9Y10_022076</name>
</gene>
<dbReference type="PANTHER" id="PTHR46753:SF2">
    <property type="entry name" value="FYVE AND COILED-COIL DOMAIN-CONTAINING PROTEIN 1"/>
    <property type="match status" value="1"/>
</dbReference>
<dbReference type="Gene3D" id="1.10.287.1490">
    <property type="match status" value="1"/>
</dbReference>
<feature type="compositionally biased region" description="Polar residues" evidence="2">
    <location>
        <begin position="193"/>
        <end position="210"/>
    </location>
</feature>
<keyword evidence="4" id="KW-1185">Reference proteome</keyword>
<reference evidence="3 4" key="1">
    <citation type="submission" date="2024-04" db="EMBL/GenBank/DDBJ databases">
        <title>Tritrichomonas musculus Genome.</title>
        <authorList>
            <person name="Alves-Ferreira E."/>
            <person name="Grigg M."/>
            <person name="Lorenzi H."/>
            <person name="Galac M."/>
        </authorList>
    </citation>
    <scope>NUCLEOTIDE SEQUENCE [LARGE SCALE GENOMIC DNA]</scope>
    <source>
        <strain evidence="3 4">EAF2021</strain>
    </source>
</reference>
<feature type="region of interest" description="Disordered" evidence="2">
    <location>
        <begin position="314"/>
        <end position="381"/>
    </location>
</feature>
<feature type="coiled-coil region" evidence="1">
    <location>
        <begin position="396"/>
        <end position="437"/>
    </location>
</feature>
<feature type="compositionally biased region" description="Polar residues" evidence="2">
    <location>
        <begin position="1"/>
        <end position="11"/>
    </location>
</feature>
<evidence type="ECO:0000313" key="4">
    <source>
        <dbReference type="Proteomes" id="UP001470230"/>
    </source>
</evidence>
<evidence type="ECO:0008006" key="5">
    <source>
        <dbReference type="Google" id="ProtNLM"/>
    </source>
</evidence>
<evidence type="ECO:0000256" key="1">
    <source>
        <dbReference type="SAM" id="Coils"/>
    </source>
</evidence>
<feature type="compositionally biased region" description="Basic and acidic residues" evidence="2">
    <location>
        <begin position="533"/>
        <end position="543"/>
    </location>
</feature>
<feature type="compositionally biased region" description="Basic and acidic residues" evidence="2">
    <location>
        <begin position="15"/>
        <end position="24"/>
    </location>
</feature>
<feature type="coiled-coil region" evidence="1">
    <location>
        <begin position="122"/>
        <end position="160"/>
    </location>
</feature>
<feature type="compositionally biased region" description="Low complexity" evidence="2">
    <location>
        <begin position="211"/>
        <end position="225"/>
    </location>
</feature>
<dbReference type="PANTHER" id="PTHR46753">
    <property type="entry name" value="FYVE AND COILED-COIL DOMAIN-CONTAINING PROTEIN 1"/>
    <property type="match status" value="1"/>
</dbReference>
<dbReference type="EMBL" id="JAPFFF010000003">
    <property type="protein sequence ID" value="KAK8893650.1"/>
    <property type="molecule type" value="Genomic_DNA"/>
</dbReference>
<feature type="region of interest" description="Disordered" evidence="2">
    <location>
        <begin position="526"/>
        <end position="560"/>
    </location>
</feature>
<feature type="region of interest" description="Disordered" evidence="2">
    <location>
        <begin position="92"/>
        <end position="114"/>
    </location>
</feature>
<keyword evidence="1" id="KW-0175">Coiled coil</keyword>
<accession>A0ABR2KRA1</accession>
<sequence length="1059" mass="122732">MQSETDSSELSPSEAEARRLSANNRLKERLEELMKENTTLRDQFDEAVQLTGQIEDLHKVNAQLLTQIRDLRAEKDDLSQRLEILVQKDRETSQKLKNEKNTSTSQRGSDLNSMNKEIEKVKAQSKAQIDSIYEQLDEANQKAEKENVEKRLLIRKLENVITSAGRYFERDFDTIEDVLNAFKQNRSATGQSMLGSQTTIGQSGFQSRSIQPGQSQFLQQQQQQKAEQEQLRKKIKKLKKQLNEKDDELQAVQEEKVKLNRDFERIKRDNADNIQNLSAQLQQTQEQMQRDADQYNHNLSQYESKINSMKVEMEKEKNKFQKANEERKALKRQLARQSMVAQAAPVQTRSLNLSESGSGSDGEAPPSPHSLPPHGARPQHFSQDYIDTTETFMQEKAELTDKLAQVTKKRDQLAKLLQQKDQKYHELEIDFDKIKNELAAMRIVYDEQHNEVENLRSALATRDDAQIKAKEIEPKEKLPDPKIIKLQKVIQDQKQKYYELQLQNDKKDTQLQNLQLEVKHLNQKVQDAEEDAERAQNETKDLRSSMLNTSQPSPEEIIPPSAFRCSEFPPDLSAKVAKIANNPSLQPVSKIQSTYKVIRKYYMQQVTMRDNALDEAYSENQTISSAVNQFLVDASIAIDDQPITFKDFFSQNAGKDLVDKVQQIRSDNSNLHHENEQMKATLSQLRETFIEVGDGQDPATHIIQIRERLDQADQDLQNTTKKMKSYKSQLKKLEQETKKNELALRHEIDDLKQENEILNQHHDNATKQIQDLRNENQRLTVELSDVTHTREDLESTIIQEHDEQIQQATQKYEEQIEKLSNQLRNYKQQYNRLEADYQGATDDLAHLRQQITSLKAQKTEKDNELKELQKQTEENEKALVDRCENEKESIRSSYQETIDKLKEQCEKHREDVKQANVQLANQEIQVSQLKAQVAKVTKEKLRAINEISQMKDQLKRNQQLVETSIRSNQVTAESEYNKSLQEYKNKVDSEKRSLYRYAADAFSEYYNPGDKLNEGTYKTLIDQVHDKIEKLQKTDATIRRMAGASNGQTTEDAIAQLLL</sequence>
<feature type="coiled-coil region" evidence="1">
    <location>
        <begin position="668"/>
        <end position="953"/>
    </location>
</feature>
<feature type="region of interest" description="Disordered" evidence="2">
    <location>
        <begin position="1"/>
        <end position="24"/>
    </location>
</feature>
<evidence type="ECO:0000313" key="3">
    <source>
        <dbReference type="EMBL" id="KAK8893650.1"/>
    </source>
</evidence>
<dbReference type="Proteomes" id="UP001470230">
    <property type="component" value="Unassembled WGS sequence"/>
</dbReference>